<dbReference type="SUPFAM" id="SSF54593">
    <property type="entry name" value="Glyoxalase/Bleomycin resistance protein/Dihydroxybiphenyl dioxygenase"/>
    <property type="match status" value="1"/>
</dbReference>
<evidence type="ECO:0000313" key="2">
    <source>
        <dbReference type="EMBL" id="MBN3965458.1"/>
    </source>
</evidence>
<proteinExistence type="predicted"/>
<evidence type="ECO:0000259" key="1">
    <source>
        <dbReference type="PROSITE" id="PS51819"/>
    </source>
</evidence>
<dbReference type="Gene3D" id="3.10.180.10">
    <property type="entry name" value="2,3-Dihydroxybiphenyl 1,2-Dioxygenase, domain 1"/>
    <property type="match status" value="1"/>
</dbReference>
<dbReference type="InterPro" id="IPR041581">
    <property type="entry name" value="Glyoxalase_6"/>
</dbReference>
<dbReference type="InterPro" id="IPR029068">
    <property type="entry name" value="Glyas_Bleomycin-R_OHBP_Dase"/>
</dbReference>
<dbReference type="Proteomes" id="UP000772591">
    <property type="component" value="Unassembled WGS sequence"/>
</dbReference>
<name>A0ABS3AE90_9PSED</name>
<dbReference type="CDD" id="cd07262">
    <property type="entry name" value="VOC_like"/>
    <property type="match status" value="1"/>
</dbReference>
<keyword evidence="3" id="KW-1185">Reference proteome</keyword>
<feature type="domain" description="VOC" evidence="1">
    <location>
        <begin position="1"/>
        <end position="129"/>
    </location>
</feature>
<accession>A0ABS3AE90</accession>
<dbReference type="PROSITE" id="PS51819">
    <property type="entry name" value="VOC"/>
    <property type="match status" value="1"/>
</dbReference>
<comment type="caution">
    <text evidence="2">The sequence shown here is derived from an EMBL/GenBank/DDBJ whole genome shotgun (WGS) entry which is preliminary data.</text>
</comment>
<dbReference type="InterPro" id="IPR037523">
    <property type="entry name" value="VOC_core"/>
</dbReference>
<dbReference type="PANTHER" id="PTHR35006:SF1">
    <property type="entry name" value="BLL2941 PROTEIN"/>
    <property type="match status" value="1"/>
</dbReference>
<sequence>MFSHIILGARDLAAMTTFYDTILQPLGLERMPDENDGGPPGSGWQYPGKSWPQFFIQLPYNGLPANWGNGTQVSFACRSREQVQAAWSAAIATGATDEGAPGIRAHYSPDYFGAYCSDPEGNKLCFVHADGLE</sequence>
<evidence type="ECO:0000313" key="3">
    <source>
        <dbReference type="Proteomes" id="UP000772591"/>
    </source>
</evidence>
<dbReference type="RefSeq" id="WP_205892428.1">
    <property type="nucleotide sequence ID" value="NZ_JADEVO010000009.1"/>
</dbReference>
<gene>
    <name evidence="2" type="ORF">IMW75_09210</name>
</gene>
<reference evidence="2 3" key="1">
    <citation type="journal article" date="2021" name="Int. J. Syst. Evol. Microbiol.">
        <title>Pseudomonas piscium sp. nov., Pseudomonas pisciculturae sp. nov., Pseudomonas mucoides sp. nov. and Pseudomonas neuropathica sp. nov. isolated from rainbow trout.</title>
        <authorList>
            <person name="Duman M."/>
            <person name="Mulet M."/>
            <person name="Altun S."/>
            <person name="Saticioglu I.B."/>
            <person name="Gomila M."/>
            <person name="Lalucat J."/>
            <person name="Garcia-Valdes E."/>
        </authorList>
    </citation>
    <scope>NUCLEOTIDE SEQUENCE [LARGE SCALE GENOMIC DNA]</scope>
    <source>
        <strain evidence="2 3">LMG 28632</strain>
    </source>
</reference>
<dbReference type="PANTHER" id="PTHR35006">
    <property type="entry name" value="GLYOXALASE FAMILY PROTEIN (AFU_ORTHOLOGUE AFUA_5G14830)"/>
    <property type="match status" value="1"/>
</dbReference>
<protein>
    <submittedName>
        <fullName evidence="2">VOC family protein</fullName>
    </submittedName>
</protein>
<dbReference type="EMBL" id="JADEVO010000009">
    <property type="protein sequence ID" value="MBN3965458.1"/>
    <property type="molecule type" value="Genomic_DNA"/>
</dbReference>
<organism evidence="2 3">
    <name type="scientific">Pseudomonas gregormendelii</name>
    <dbReference type="NCBI Taxonomy" id="1628277"/>
    <lineage>
        <taxon>Bacteria</taxon>
        <taxon>Pseudomonadati</taxon>
        <taxon>Pseudomonadota</taxon>
        <taxon>Gammaproteobacteria</taxon>
        <taxon>Pseudomonadales</taxon>
        <taxon>Pseudomonadaceae</taxon>
        <taxon>Pseudomonas</taxon>
    </lineage>
</organism>
<dbReference type="Pfam" id="PF18029">
    <property type="entry name" value="Glyoxalase_6"/>
    <property type="match status" value="1"/>
</dbReference>